<feature type="compositionally biased region" description="Basic and acidic residues" evidence="15">
    <location>
        <begin position="440"/>
        <end position="452"/>
    </location>
</feature>
<dbReference type="GO" id="GO:0016560">
    <property type="term" value="P:protein import into peroxisome matrix, docking"/>
    <property type="evidence" value="ECO:0007669"/>
    <property type="project" value="UniProtKB-UniRule"/>
</dbReference>
<evidence type="ECO:0000256" key="2">
    <source>
        <dbReference type="ARBA" id="ARBA00005443"/>
    </source>
</evidence>
<evidence type="ECO:0000256" key="5">
    <source>
        <dbReference type="ARBA" id="ARBA00022927"/>
    </source>
</evidence>
<organism evidence="18 19">
    <name type="scientific">Phoenix dactylifera</name>
    <name type="common">Date palm</name>
    <dbReference type="NCBI Taxonomy" id="42345"/>
    <lineage>
        <taxon>Eukaryota</taxon>
        <taxon>Viridiplantae</taxon>
        <taxon>Streptophyta</taxon>
        <taxon>Embryophyta</taxon>
        <taxon>Tracheophyta</taxon>
        <taxon>Spermatophyta</taxon>
        <taxon>Magnoliopsida</taxon>
        <taxon>Liliopsida</taxon>
        <taxon>Arecaceae</taxon>
        <taxon>Coryphoideae</taxon>
        <taxon>Phoeniceae</taxon>
        <taxon>Phoenix</taxon>
    </lineage>
</organism>
<comment type="similarity">
    <text evidence="2 14">Belongs to the peroxin-14 family.</text>
</comment>
<dbReference type="PANTHER" id="PTHR23058:SF0">
    <property type="entry name" value="PEROXISOMAL MEMBRANE PROTEIN PEX14"/>
    <property type="match status" value="1"/>
</dbReference>
<evidence type="ECO:0000259" key="17">
    <source>
        <dbReference type="Pfam" id="PF23020"/>
    </source>
</evidence>
<dbReference type="GeneID" id="103701987"/>
<evidence type="ECO:0000256" key="10">
    <source>
        <dbReference type="ARBA" id="ARBA00029502"/>
    </source>
</evidence>
<evidence type="ECO:0000256" key="1">
    <source>
        <dbReference type="ARBA" id="ARBA00004549"/>
    </source>
</evidence>
<feature type="domain" description="Peroxisome membrane anchor protein Pex14p N-terminal" evidence="16">
    <location>
        <begin position="55"/>
        <end position="99"/>
    </location>
</feature>
<sequence>MATQSAPPPSSPSDTPENQGPELSKTAEGDGKDVKGEIANEASREPVFAIPQPIREDQVQNAVKFLSHPRVRGSPIIHRRSFLERKGLTKEEIDEAFRRVPDPPPNAANVEAATTNQAAVQPKSSTTLQPQASVQTPQPAAAPASGVLVSPSLQQSKFHWSHALLATGVLAATGAGTAVVFKNVVVPKLKSWIRKVVAEESESDKEDKQSSRLAEEAAEAAKAAASSAAVVAEASQELLNAKHEERKYFEAFMVALDVQVKEMKSMGDAIRKLESTRENSFSQEKLIEEYIQSTVGNGPVNNSWRTSQVNQPDASLPSMFSKQVKVNGVPNMDFGRARPSSTPASVESIPAPHTKPFMEDINDMHPSLDQPPKKPVSAPRPKPYWEVRQQPQQKPSYDLRSQSSDEGLSSEVQESIDPSFQMNEKTHETSEPWWRGKTSKITETEPKVEEPKQLPYGTGTSEGPSRRRWVPPQPPTVAVPEAAAAIRHPKPSAQKLQSGDEQSVASSDDGEEKVMRAPDTAFQVETSSVGEMNQTEIQEERADGIEVN</sequence>
<evidence type="ECO:0000256" key="3">
    <source>
        <dbReference type="ARBA" id="ARBA00022448"/>
    </source>
</evidence>
<dbReference type="RefSeq" id="XP_008782460.1">
    <property type="nucleotide sequence ID" value="XM_008784238.3"/>
</dbReference>
<feature type="compositionally biased region" description="Basic and acidic residues" evidence="15">
    <location>
        <begin position="25"/>
        <end position="44"/>
    </location>
</feature>
<comment type="subcellular location">
    <subcellularLocation>
        <location evidence="1">Peroxisome membrane</location>
        <topology evidence="1">Single-pass membrane protein</topology>
    </subcellularLocation>
</comment>
<accession>A0A8B7BNY6</accession>
<feature type="compositionally biased region" description="Polar residues" evidence="15">
    <location>
        <begin position="494"/>
        <end position="506"/>
    </location>
</feature>
<dbReference type="Pfam" id="PF04695">
    <property type="entry name" value="Pex14_N"/>
    <property type="match status" value="1"/>
</dbReference>
<reference evidence="18" key="1">
    <citation type="journal article" date="2019" name="Nat. Commun.">
        <title>Genome-wide association mapping of date palm fruit traits.</title>
        <authorList>
            <person name="Hazzouri K.M."/>
            <person name="Gros-Balthazard M."/>
            <person name="Flowers J.M."/>
            <person name="Copetti D."/>
            <person name="Lemansour A."/>
            <person name="Lebrun M."/>
            <person name="Masmoudi K."/>
            <person name="Ferrand S."/>
            <person name="Dhar M.I."/>
            <person name="Fresquez Z.A."/>
            <person name="Rosas U."/>
            <person name="Zhang J."/>
            <person name="Talag J."/>
            <person name="Lee S."/>
            <person name="Kudrna D."/>
            <person name="Powell R.F."/>
            <person name="Leitch I.J."/>
            <person name="Krueger R.R."/>
            <person name="Wing R.A."/>
            <person name="Amiri K.M.A."/>
            <person name="Purugganan M.D."/>
        </authorList>
    </citation>
    <scope>NUCLEOTIDE SEQUENCE [LARGE SCALE GENOMIC DNA]</scope>
    <source>
        <strain evidence="18">cv. Khalas</strain>
    </source>
</reference>
<feature type="compositionally biased region" description="Pro residues" evidence="15">
    <location>
        <begin position="1"/>
        <end position="11"/>
    </location>
</feature>
<feature type="region of interest" description="Disordered" evidence="15">
    <location>
        <begin position="119"/>
        <end position="144"/>
    </location>
</feature>
<evidence type="ECO:0000256" key="8">
    <source>
        <dbReference type="ARBA" id="ARBA00023136"/>
    </source>
</evidence>
<evidence type="ECO:0000256" key="13">
    <source>
        <dbReference type="ARBA" id="ARBA00064754"/>
    </source>
</evidence>
<keyword evidence="8 14" id="KW-0472">Membrane</keyword>
<dbReference type="GO" id="GO:0005102">
    <property type="term" value="F:signaling receptor binding"/>
    <property type="evidence" value="ECO:0007669"/>
    <property type="project" value="TreeGrafter"/>
</dbReference>
<dbReference type="InterPro" id="IPR036388">
    <property type="entry name" value="WH-like_DNA-bd_sf"/>
</dbReference>
<feature type="compositionally biased region" description="Polar residues" evidence="15">
    <location>
        <begin position="119"/>
        <end position="138"/>
    </location>
</feature>
<keyword evidence="18" id="KW-1185">Reference proteome</keyword>
<evidence type="ECO:0000256" key="6">
    <source>
        <dbReference type="ARBA" id="ARBA00022989"/>
    </source>
</evidence>
<feature type="domain" description="Peroxisomal membrane protein PEX14 central plants" evidence="17">
    <location>
        <begin position="156"/>
        <end position="274"/>
    </location>
</feature>
<keyword evidence="7" id="KW-0811">Translocation</keyword>
<dbReference type="Gene3D" id="1.10.10.10">
    <property type="entry name" value="Winged helix-like DNA-binding domain superfamily/Winged helix DNA-binding domain"/>
    <property type="match status" value="1"/>
</dbReference>
<dbReference type="AlphaFoldDB" id="A0A8B7BNY6"/>
<feature type="compositionally biased region" description="Basic and acidic residues" evidence="15">
    <location>
        <begin position="538"/>
        <end position="548"/>
    </location>
</feature>
<evidence type="ECO:0000313" key="19">
    <source>
        <dbReference type="RefSeq" id="XP_008782460.1"/>
    </source>
</evidence>
<reference evidence="19" key="2">
    <citation type="submission" date="2025-08" db="UniProtKB">
        <authorList>
            <consortium name="RefSeq"/>
        </authorList>
    </citation>
    <scope>IDENTIFICATION</scope>
    <source>
        <tissue evidence="19">Young leaves</tissue>
    </source>
</reference>
<keyword evidence="4" id="KW-0812">Transmembrane</keyword>
<keyword evidence="3 14" id="KW-0813">Transport</keyword>
<dbReference type="InterPro" id="IPR054154">
    <property type="entry name" value="PEX14-like_M_plants"/>
</dbReference>
<evidence type="ECO:0000256" key="7">
    <source>
        <dbReference type="ARBA" id="ARBA00023010"/>
    </source>
</evidence>
<keyword evidence="9 14" id="KW-0576">Peroxisome</keyword>
<comment type="subunit">
    <text evidence="13">Interacts with PEX13; forming the PEX13-PEX14 docking complex. Interacts with PEX5 (via WxxxF/Y motifs).</text>
</comment>
<evidence type="ECO:0000256" key="9">
    <source>
        <dbReference type="ARBA" id="ARBA00023140"/>
    </source>
</evidence>
<feature type="compositionally biased region" description="Polar residues" evidence="15">
    <location>
        <begin position="389"/>
        <end position="423"/>
    </location>
</feature>
<feature type="region of interest" description="Disordered" evidence="15">
    <location>
        <begin position="1"/>
        <end position="48"/>
    </location>
</feature>
<dbReference type="GO" id="GO:1990429">
    <property type="term" value="C:peroxisomal importomer complex"/>
    <property type="evidence" value="ECO:0007669"/>
    <property type="project" value="TreeGrafter"/>
</dbReference>
<dbReference type="InterPro" id="IPR025655">
    <property type="entry name" value="PEX14"/>
</dbReference>
<dbReference type="Proteomes" id="UP000228380">
    <property type="component" value="Chromosome 6"/>
</dbReference>
<keyword evidence="5 14" id="KW-0653">Protein transport</keyword>
<comment type="function">
    <text evidence="12 14">Component of the PEX13-PEX14 docking complex, a translocon channel that specifically mediates the import of peroxisomal cargo proteins bound to PEX5 receptor. The PEX13-PEX14 docking complex forms a large import pore which can be opened to a diameter of about 9 nm. Mechanistically, PEX5 receptor along with cargo proteins associates with the PEX14 subunit of the PEX13-PEX14 docking complex in the cytosol, leading to the insertion of the receptor into the organelle membrane with the concomitant translocation of the cargo into the peroxisome matrix.</text>
</comment>
<dbReference type="PANTHER" id="PTHR23058">
    <property type="entry name" value="PEROXISOMAL MEMBRANE PROTEIN PEX14"/>
    <property type="match status" value="1"/>
</dbReference>
<keyword evidence="6" id="KW-1133">Transmembrane helix</keyword>
<evidence type="ECO:0000256" key="14">
    <source>
        <dbReference type="RuleBase" id="RU367032"/>
    </source>
</evidence>
<dbReference type="GO" id="GO:0005778">
    <property type="term" value="C:peroxisomal membrane"/>
    <property type="evidence" value="ECO:0007669"/>
    <property type="project" value="UniProtKB-SubCell"/>
</dbReference>
<dbReference type="Pfam" id="PF23020">
    <property type="entry name" value="PEX14-like_2nd"/>
    <property type="match status" value="1"/>
</dbReference>
<evidence type="ECO:0000256" key="11">
    <source>
        <dbReference type="ARBA" id="ARBA00029691"/>
    </source>
</evidence>
<dbReference type="KEGG" id="pda:103701987"/>
<evidence type="ECO:0000259" key="16">
    <source>
        <dbReference type="Pfam" id="PF04695"/>
    </source>
</evidence>
<evidence type="ECO:0000313" key="18">
    <source>
        <dbReference type="Proteomes" id="UP000228380"/>
    </source>
</evidence>
<dbReference type="InterPro" id="IPR006785">
    <property type="entry name" value="Pex14_N"/>
</dbReference>
<feature type="compositionally biased region" description="Polar residues" evidence="15">
    <location>
        <begin position="523"/>
        <end position="536"/>
    </location>
</feature>
<protein>
    <recommendedName>
        <fullName evidence="10 14">Peroxisomal membrane protein PEX14</fullName>
    </recommendedName>
    <alternativeName>
        <fullName evidence="11 14">Peroxin-14</fullName>
    </alternativeName>
</protein>
<evidence type="ECO:0000256" key="4">
    <source>
        <dbReference type="ARBA" id="ARBA00022692"/>
    </source>
</evidence>
<feature type="region of interest" description="Disordered" evidence="15">
    <location>
        <begin position="331"/>
        <end position="548"/>
    </location>
</feature>
<dbReference type="OrthoDB" id="441517at2759"/>
<name>A0A8B7BNY6_PHODC</name>
<evidence type="ECO:0000256" key="12">
    <source>
        <dbReference type="ARBA" id="ARBA00053920"/>
    </source>
</evidence>
<dbReference type="FunFam" id="1.10.10.10:FF:000217">
    <property type="entry name" value="Peroxisomal membrane protein PEX14"/>
    <property type="match status" value="1"/>
</dbReference>
<proteinExistence type="inferred from homology"/>
<evidence type="ECO:0000256" key="15">
    <source>
        <dbReference type="SAM" id="MobiDB-lite"/>
    </source>
</evidence>
<gene>
    <name evidence="19" type="primary">LOC103701987</name>
</gene>